<dbReference type="EMBL" id="CP029550">
    <property type="protein sequence ID" value="AWN40286.1"/>
    <property type="molecule type" value="Genomic_DNA"/>
</dbReference>
<name>A0A2U8W4T0_9HYPH</name>
<gene>
    <name evidence="1" type="ORF">DK389_06715</name>
</gene>
<proteinExistence type="predicted"/>
<reference evidence="2" key="1">
    <citation type="submission" date="2018-05" db="EMBL/GenBank/DDBJ databases">
        <title>Complete Genome Sequence of Methylobacterium sp. 17SD2-17.</title>
        <authorList>
            <person name="Srinivasan S."/>
        </authorList>
    </citation>
    <scope>NUCLEOTIDE SEQUENCE [LARGE SCALE GENOMIC DNA]</scope>
    <source>
        <strain evidence="2">17SD2-17</strain>
    </source>
</reference>
<accession>A0A2U8W4T0</accession>
<keyword evidence="2" id="KW-1185">Reference proteome</keyword>
<dbReference type="AlphaFoldDB" id="A0A2U8W4T0"/>
<evidence type="ECO:0000313" key="1">
    <source>
        <dbReference type="EMBL" id="AWN40286.1"/>
    </source>
</evidence>
<evidence type="ECO:0000313" key="2">
    <source>
        <dbReference type="Proteomes" id="UP000245926"/>
    </source>
</evidence>
<protein>
    <submittedName>
        <fullName evidence="1">Uncharacterized protein</fullName>
    </submittedName>
</protein>
<organism evidence="1 2">
    <name type="scientific">Methylobacterium durans</name>
    <dbReference type="NCBI Taxonomy" id="2202825"/>
    <lineage>
        <taxon>Bacteria</taxon>
        <taxon>Pseudomonadati</taxon>
        <taxon>Pseudomonadota</taxon>
        <taxon>Alphaproteobacteria</taxon>
        <taxon>Hyphomicrobiales</taxon>
        <taxon>Methylobacteriaceae</taxon>
        <taxon>Methylobacterium</taxon>
    </lineage>
</organism>
<dbReference type="Proteomes" id="UP000245926">
    <property type="component" value="Chromosome"/>
</dbReference>
<dbReference type="KEGG" id="mets:DK389_06715"/>
<sequence>MRCTPPHHPFVLDIRQVRHVPDRFTYAVSRPGEMKAYSLHTYATFEAARQAGKAALDATIAEWRRRQRGRQLA</sequence>